<feature type="region of interest" description="Disordered" evidence="2">
    <location>
        <begin position="1"/>
        <end position="46"/>
    </location>
</feature>
<name>A0A453G2T8_AEGTS</name>
<evidence type="ECO:0000313" key="4">
    <source>
        <dbReference type="EnsemblPlants" id="AET3Gv20863300.12"/>
    </source>
</evidence>
<evidence type="ECO:0000259" key="3">
    <source>
        <dbReference type="Pfam" id="PF02900"/>
    </source>
</evidence>
<dbReference type="SUPFAM" id="SSF53213">
    <property type="entry name" value="LigB-like"/>
    <property type="match status" value="1"/>
</dbReference>
<dbReference type="InterPro" id="IPR004183">
    <property type="entry name" value="Xdiol_dOase_suB"/>
</dbReference>
<reference evidence="4" key="3">
    <citation type="journal article" date="2017" name="Nature">
        <title>Genome sequence of the progenitor of the wheat D genome Aegilops tauschii.</title>
        <authorList>
            <person name="Luo M.C."/>
            <person name="Gu Y.Q."/>
            <person name="Puiu D."/>
            <person name="Wang H."/>
            <person name="Twardziok S.O."/>
            <person name="Deal K.R."/>
            <person name="Huo N."/>
            <person name="Zhu T."/>
            <person name="Wang L."/>
            <person name="Wang Y."/>
            <person name="McGuire P.E."/>
            <person name="Liu S."/>
            <person name="Long H."/>
            <person name="Ramasamy R.K."/>
            <person name="Rodriguez J.C."/>
            <person name="Van S.L."/>
            <person name="Yuan L."/>
            <person name="Wang Z."/>
            <person name="Xia Z."/>
            <person name="Xiao L."/>
            <person name="Anderson O.D."/>
            <person name="Ouyang S."/>
            <person name="Liang Y."/>
            <person name="Zimin A.V."/>
            <person name="Pertea G."/>
            <person name="Qi P."/>
            <person name="Bennetzen J.L."/>
            <person name="Dai X."/>
            <person name="Dawson M.W."/>
            <person name="Muller H.G."/>
            <person name="Kugler K."/>
            <person name="Rivarola-Duarte L."/>
            <person name="Spannagl M."/>
            <person name="Mayer K.F.X."/>
            <person name="Lu F.H."/>
            <person name="Bevan M.W."/>
            <person name="Leroy P."/>
            <person name="Li P."/>
            <person name="You F.M."/>
            <person name="Sun Q."/>
            <person name="Liu Z."/>
            <person name="Lyons E."/>
            <person name="Wicker T."/>
            <person name="Salzberg S.L."/>
            <person name="Devos K.M."/>
            <person name="Dvorak J."/>
        </authorList>
    </citation>
    <scope>NUCLEOTIDE SEQUENCE [LARGE SCALE GENOMIC DNA]</scope>
    <source>
        <strain evidence="4">cv. AL8/78</strain>
    </source>
</reference>
<reference evidence="5" key="1">
    <citation type="journal article" date="2014" name="Science">
        <title>Ancient hybridizations among the ancestral genomes of bread wheat.</title>
        <authorList>
            <consortium name="International Wheat Genome Sequencing Consortium,"/>
            <person name="Marcussen T."/>
            <person name="Sandve S.R."/>
            <person name="Heier L."/>
            <person name="Spannagl M."/>
            <person name="Pfeifer M."/>
            <person name="Jakobsen K.S."/>
            <person name="Wulff B.B."/>
            <person name="Steuernagel B."/>
            <person name="Mayer K.F."/>
            <person name="Olsen O.A."/>
        </authorList>
    </citation>
    <scope>NUCLEOTIDE SEQUENCE [LARGE SCALE GENOMIC DNA]</scope>
    <source>
        <strain evidence="5">cv. AL8/78</strain>
    </source>
</reference>
<reference evidence="4" key="4">
    <citation type="submission" date="2019-03" db="UniProtKB">
        <authorList>
            <consortium name="EnsemblPlants"/>
        </authorList>
    </citation>
    <scope>IDENTIFICATION</scope>
</reference>
<evidence type="ECO:0000313" key="5">
    <source>
        <dbReference type="Proteomes" id="UP000015105"/>
    </source>
</evidence>
<dbReference type="EnsemblPlants" id="AET3Gv20863300.12">
    <property type="protein sequence ID" value="AET3Gv20863300.12"/>
    <property type="gene ID" value="AET3Gv20863300"/>
</dbReference>
<reference evidence="5" key="2">
    <citation type="journal article" date="2017" name="Nat. Plants">
        <title>The Aegilops tauschii genome reveals multiple impacts of transposons.</title>
        <authorList>
            <person name="Zhao G."/>
            <person name="Zou C."/>
            <person name="Li K."/>
            <person name="Wang K."/>
            <person name="Li T."/>
            <person name="Gao L."/>
            <person name="Zhang X."/>
            <person name="Wang H."/>
            <person name="Yang Z."/>
            <person name="Liu X."/>
            <person name="Jiang W."/>
            <person name="Mao L."/>
            <person name="Kong X."/>
            <person name="Jiao Y."/>
            <person name="Jia J."/>
        </authorList>
    </citation>
    <scope>NUCLEOTIDE SEQUENCE [LARGE SCALE GENOMIC DNA]</scope>
    <source>
        <strain evidence="5">cv. AL8/78</strain>
    </source>
</reference>
<sequence length="148" mass="16547">MGQTHSQAKPKPEDRHATPQPRADDHHQEHPEAATGRRPPAAPAMDTFFLSHGSPTLSIDEAIPARSFFQSWLPAAVAGSERPRAILIVSAHWETATPAVNVVRGANDTIHDFYGFPKSMYQVRSPACLFSLSRARFRRESPSRFWFD</sequence>
<accession>A0A453G2T8</accession>
<evidence type="ECO:0000256" key="1">
    <source>
        <dbReference type="ARBA" id="ARBA00023002"/>
    </source>
</evidence>
<dbReference type="GO" id="GO:0016702">
    <property type="term" value="F:oxidoreductase activity, acting on single donors with incorporation of molecular oxygen, incorporation of two atoms of oxygen"/>
    <property type="evidence" value="ECO:0007669"/>
    <property type="project" value="UniProtKB-ARBA"/>
</dbReference>
<feature type="compositionally biased region" description="Basic and acidic residues" evidence="2">
    <location>
        <begin position="10"/>
        <end position="32"/>
    </location>
</feature>
<dbReference type="GO" id="GO:0008198">
    <property type="term" value="F:ferrous iron binding"/>
    <property type="evidence" value="ECO:0007669"/>
    <property type="project" value="InterPro"/>
</dbReference>
<dbReference type="Proteomes" id="UP000015105">
    <property type="component" value="Chromosome 3D"/>
</dbReference>
<dbReference type="PANTHER" id="PTHR30096:SF20">
    <property type="entry name" value="EXTRADIOL RING-CLEAVAGE DIOXYGENASE CLASS III ENZYME SUBUNIT B DOMAIN-CONTAINING PROTEIN"/>
    <property type="match status" value="1"/>
</dbReference>
<keyword evidence="1" id="KW-0560">Oxidoreductase</keyword>
<dbReference type="AlphaFoldDB" id="A0A453G2T8"/>
<evidence type="ECO:0000256" key="2">
    <source>
        <dbReference type="SAM" id="MobiDB-lite"/>
    </source>
</evidence>
<proteinExistence type="predicted"/>
<feature type="domain" description="Extradiol ring-cleavage dioxygenase class III enzyme subunit B" evidence="3">
    <location>
        <begin position="47"/>
        <end position="124"/>
    </location>
</feature>
<dbReference type="Gramene" id="AET3Gv20863300.12">
    <property type="protein sequence ID" value="AET3Gv20863300.12"/>
    <property type="gene ID" value="AET3Gv20863300"/>
</dbReference>
<keyword evidence="5" id="KW-1185">Reference proteome</keyword>
<reference evidence="4" key="5">
    <citation type="journal article" date="2021" name="G3 (Bethesda)">
        <title>Aegilops tauschii genome assembly Aet v5.0 features greater sequence contiguity and improved annotation.</title>
        <authorList>
            <person name="Wang L."/>
            <person name="Zhu T."/>
            <person name="Rodriguez J.C."/>
            <person name="Deal K.R."/>
            <person name="Dubcovsky J."/>
            <person name="McGuire P.E."/>
            <person name="Lux T."/>
            <person name="Spannagl M."/>
            <person name="Mayer K.F.X."/>
            <person name="Baldrich P."/>
            <person name="Meyers B.C."/>
            <person name="Huo N."/>
            <person name="Gu Y.Q."/>
            <person name="Zhou H."/>
            <person name="Devos K.M."/>
            <person name="Bennetzen J.L."/>
            <person name="Unver T."/>
            <person name="Budak H."/>
            <person name="Gulick P.J."/>
            <person name="Galiba G."/>
            <person name="Kalapos B."/>
            <person name="Nelson D.R."/>
            <person name="Li P."/>
            <person name="You F.M."/>
            <person name="Luo M.C."/>
            <person name="Dvorak J."/>
        </authorList>
    </citation>
    <scope>NUCLEOTIDE SEQUENCE [LARGE SCALE GENOMIC DNA]</scope>
    <source>
        <strain evidence="4">cv. AL8/78</strain>
    </source>
</reference>
<dbReference type="PANTHER" id="PTHR30096">
    <property type="entry name" value="4,5-DOPA DIOXYGENASE EXTRADIOL-LIKE PROTEIN"/>
    <property type="match status" value="1"/>
</dbReference>
<dbReference type="Pfam" id="PF02900">
    <property type="entry name" value="LigB"/>
    <property type="match status" value="1"/>
</dbReference>
<protein>
    <recommendedName>
        <fullName evidence="3">Extradiol ring-cleavage dioxygenase class III enzyme subunit B domain-containing protein</fullName>
    </recommendedName>
</protein>
<dbReference type="Gene3D" id="3.40.830.10">
    <property type="entry name" value="LigB-like"/>
    <property type="match status" value="1"/>
</dbReference>
<organism evidence="4 5">
    <name type="scientific">Aegilops tauschii subsp. strangulata</name>
    <name type="common">Goatgrass</name>
    <dbReference type="NCBI Taxonomy" id="200361"/>
    <lineage>
        <taxon>Eukaryota</taxon>
        <taxon>Viridiplantae</taxon>
        <taxon>Streptophyta</taxon>
        <taxon>Embryophyta</taxon>
        <taxon>Tracheophyta</taxon>
        <taxon>Spermatophyta</taxon>
        <taxon>Magnoliopsida</taxon>
        <taxon>Liliopsida</taxon>
        <taxon>Poales</taxon>
        <taxon>Poaceae</taxon>
        <taxon>BOP clade</taxon>
        <taxon>Pooideae</taxon>
        <taxon>Triticodae</taxon>
        <taxon>Triticeae</taxon>
        <taxon>Triticinae</taxon>
        <taxon>Aegilops</taxon>
    </lineage>
</organism>